<reference evidence="5" key="1">
    <citation type="submission" date="2021-02" db="EMBL/GenBank/DDBJ databases">
        <authorList>
            <person name="Dougan E. K."/>
            <person name="Rhodes N."/>
            <person name="Thang M."/>
            <person name="Chan C."/>
        </authorList>
    </citation>
    <scope>NUCLEOTIDE SEQUENCE</scope>
</reference>
<proteinExistence type="inferred from homology"/>
<keyword evidence="4" id="KW-0560">Oxidoreductase</keyword>
<dbReference type="InterPro" id="IPR036396">
    <property type="entry name" value="Cyt_P450_sf"/>
</dbReference>
<evidence type="ECO:0000313" key="6">
    <source>
        <dbReference type="Proteomes" id="UP000604046"/>
    </source>
</evidence>
<dbReference type="InterPro" id="IPR001128">
    <property type="entry name" value="Cyt_P450"/>
</dbReference>
<dbReference type="Gene3D" id="1.10.630.10">
    <property type="entry name" value="Cytochrome P450"/>
    <property type="match status" value="1"/>
</dbReference>
<dbReference type="GO" id="GO:0004497">
    <property type="term" value="F:monooxygenase activity"/>
    <property type="evidence" value="ECO:0007669"/>
    <property type="project" value="UniProtKB-KW"/>
</dbReference>
<dbReference type="PRINTS" id="PR00385">
    <property type="entry name" value="P450"/>
</dbReference>
<dbReference type="PANTHER" id="PTHR24305:SF166">
    <property type="entry name" value="CYTOCHROME P450 12A4, MITOCHONDRIAL-RELATED"/>
    <property type="match status" value="1"/>
</dbReference>
<dbReference type="OrthoDB" id="1470350at2759"/>
<comment type="similarity">
    <text evidence="2 4">Belongs to the cytochrome P450 family.</text>
</comment>
<dbReference type="InterPro" id="IPR017972">
    <property type="entry name" value="Cyt_P450_CS"/>
</dbReference>
<feature type="binding site" description="axial binding residue" evidence="3">
    <location>
        <position position="461"/>
    </location>
    <ligand>
        <name>heme</name>
        <dbReference type="ChEBI" id="CHEBI:30413"/>
    </ligand>
    <ligandPart>
        <name>Fe</name>
        <dbReference type="ChEBI" id="CHEBI:18248"/>
    </ligandPart>
</feature>
<dbReference type="GO" id="GO:0005506">
    <property type="term" value="F:iron ion binding"/>
    <property type="evidence" value="ECO:0007669"/>
    <property type="project" value="InterPro"/>
</dbReference>
<accession>A0A812L195</accession>
<dbReference type="PANTHER" id="PTHR24305">
    <property type="entry name" value="CYTOCHROME P450"/>
    <property type="match status" value="1"/>
</dbReference>
<evidence type="ECO:0000256" key="2">
    <source>
        <dbReference type="ARBA" id="ARBA00010617"/>
    </source>
</evidence>
<dbReference type="SUPFAM" id="SSF48264">
    <property type="entry name" value="Cytochrome P450"/>
    <property type="match status" value="1"/>
</dbReference>
<evidence type="ECO:0000256" key="3">
    <source>
        <dbReference type="PIRSR" id="PIRSR602401-1"/>
    </source>
</evidence>
<dbReference type="Pfam" id="PF00067">
    <property type="entry name" value="p450"/>
    <property type="match status" value="1"/>
</dbReference>
<keyword evidence="3 4" id="KW-0349">Heme</keyword>
<keyword evidence="3 4" id="KW-0479">Metal-binding</keyword>
<dbReference type="EMBL" id="CAJNDS010000788">
    <property type="protein sequence ID" value="CAE7234119.1"/>
    <property type="molecule type" value="Genomic_DNA"/>
</dbReference>
<comment type="caution">
    <text evidence="5">The sequence shown here is derived from an EMBL/GenBank/DDBJ whole genome shotgun (WGS) entry which is preliminary data.</text>
</comment>
<dbReference type="GO" id="GO:0020037">
    <property type="term" value="F:heme binding"/>
    <property type="evidence" value="ECO:0007669"/>
    <property type="project" value="InterPro"/>
</dbReference>
<comment type="cofactor">
    <cofactor evidence="1 3">
        <name>heme</name>
        <dbReference type="ChEBI" id="CHEBI:30413"/>
    </cofactor>
</comment>
<dbReference type="PRINTS" id="PR00463">
    <property type="entry name" value="EP450I"/>
</dbReference>
<dbReference type="InterPro" id="IPR050121">
    <property type="entry name" value="Cytochrome_P450_monoxygenase"/>
</dbReference>
<protein>
    <submittedName>
        <fullName evidence="5">Cyp12b2 protein</fullName>
    </submittedName>
</protein>
<dbReference type="Proteomes" id="UP000604046">
    <property type="component" value="Unassembled WGS sequence"/>
</dbReference>
<keyword evidence="4" id="KW-0503">Monooxygenase</keyword>
<dbReference type="InterPro" id="IPR002401">
    <property type="entry name" value="Cyt_P450_E_grp-I"/>
</dbReference>
<evidence type="ECO:0000313" key="5">
    <source>
        <dbReference type="EMBL" id="CAE7234119.1"/>
    </source>
</evidence>
<gene>
    <name evidence="5" type="primary">Cyp12b2</name>
    <name evidence="5" type="ORF">SNAT2548_LOCUS9846</name>
</gene>
<dbReference type="PROSITE" id="PS00086">
    <property type="entry name" value="CYTOCHROME_P450"/>
    <property type="match status" value="1"/>
</dbReference>
<dbReference type="GO" id="GO:0016705">
    <property type="term" value="F:oxidoreductase activity, acting on paired donors, with incorporation or reduction of molecular oxygen"/>
    <property type="evidence" value="ECO:0007669"/>
    <property type="project" value="InterPro"/>
</dbReference>
<evidence type="ECO:0000256" key="4">
    <source>
        <dbReference type="RuleBase" id="RU000461"/>
    </source>
</evidence>
<organism evidence="5 6">
    <name type="scientific">Symbiodinium natans</name>
    <dbReference type="NCBI Taxonomy" id="878477"/>
    <lineage>
        <taxon>Eukaryota</taxon>
        <taxon>Sar</taxon>
        <taxon>Alveolata</taxon>
        <taxon>Dinophyceae</taxon>
        <taxon>Suessiales</taxon>
        <taxon>Symbiodiniaceae</taxon>
        <taxon>Symbiodinium</taxon>
    </lineage>
</organism>
<keyword evidence="3 4" id="KW-0408">Iron</keyword>
<sequence>MMKAARRATSLRAFSTPDTSAATVKPFQSIPGNWKGMMPLIGVAPIFLPYVVKEADGGGLLTEDFLKDQYDRYGRDTGISQFGPSSEKCAIVYDEGYLQVFQKEGKYPSGILEGAWPIKQYNEKYAKESPPNPFLERGETWRKGRMAINPYLFNIQAAQSYLDPINETARSAAEHFEDFATTGRFDQFCELAAFDMFTAAALGVQLNSVGSDPKGLHYFKEIHGGIGTMVKVTTNCPYSKLDMFKFGAWDGFVSEWDRGRKAGTELVESVMEGKLGTGTGIMHGFLNDESLKISREEATEMYLILTFASADTTAGFINNALSNIAKHPSVQDKIRAELEAELGGQDYHPNHGKDGQPVKLNYLQQVLKESQRVTPTLPFVNVKNDIPKDLVINGYHVPAGTTVIFSHMGIATDQTLAGPNPHLFDPDRFSDEAVAARKGTRAEFLDHPVACKPFGFGSRMCVGSRIAKLEYTSILCRILQDYVMTYDEAANANLNSRRIAHTTTIERPCPTFKVTKL</sequence>
<dbReference type="AlphaFoldDB" id="A0A812L195"/>
<evidence type="ECO:0000256" key="1">
    <source>
        <dbReference type="ARBA" id="ARBA00001971"/>
    </source>
</evidence>
<name>A0A812L195_9DINO</name>
<keyword evidence="6" id="KW-1185">Reference proteome</keyword>